<protein>
    <submittedName>
        <fullName evidence="1">Uncharacterized protein</fullName>
    </submittedName>
</protein>
<evidence type="ECO:0000313" key="2">
    <source>
        <dbReference type="Proteomes" id="UP001497535"/>
    </source>
</evidence>
<proteinExistence type="predicted"/>
<reference evidence="1" key="1">
    <citation type="submission" date="2023-11" db="EMBL/GenBank/DDBJ databases">
        <authorList>
            <person name="Poullet M."/>
        </authorList>
    </citation>
    <scope>NUCLEOTIDE SEQUENCE</scope>
    <source>
        <strain evidence="1">E1834</strain>
    </source>
</reference>
<organism evidence="1 2">
    <name type="scientific">Meloidogyne enterolobii</name>
    <name type="common">Root-knot nematode worm</name>
    <name type="synonym">Meloidogyne mayaguensis</name>
    <dbReference type="NCBI Taxonomy" id="390850"/>
    <lineage>
        <taxon>Eukaryota</taxon>
        <taxon>Metazoa</taxon>
        <taxon>Ecdysozoa</taxon>
        <taxon>Nematoda</taxon>
        <taxon>Chromadorea</taxon>
        <taxon>Rhabditida</taxon>
        <taxon>Tylenchina</taxon>
        <taxon>Tylenchomorpha</taxon>
        <taxon>Tylenchoidea</taxon>
        <taxon>Meloidogynidae</taxon>
        <taxon>Meloidogyninae</taxon>
        <taxon>Meloidogyne</taxon>
    </lineage>
</organism>
<gene>
    <name evidence="1" type="ORF">MENTE1834_LOCUS39591</name>
</gene>
<name>A0ACB1AJQ1_MELEN</name>
<sequence>MEKRRQGNIKNLLSRDFDYSDEEDEGGGGGHHHNGTHTSTGSPITLSSVSKEKLLNLARSVVAEPAHQEEMRKLVACVNKDVGIGSPAAKMALPQQQLQQPLTFPMPNFSFPPPSFSNGTLFPGLQLRPLLIFKLHRLQCSPCQRSNFHNNNNKRIGTIEKRLKTIAMIETIILEVTEGIAVLVGLHGNGVDDDRERNSDKEKDREQMMRDRRRMGLPEKLKFEHVLIASRTLWFGRIPTSANENDIIESVKEIGTPEKIIIVNTRGCAYVTMPDRKLAFKIIDRMGKTIQVLKKNIKLAWATIPSIKEEQKFMDKWDCELGFAEIPFSILPDGNLDKLMEGAWLELYTLPELLKDRYTNTGIKQIQQQLQAIQLPPAGLTLLPPQMAAGLPATAGQLMPGFTFVRFFKVFKINIEFYFSKKFFIT</sequence>
<dbReference type="EMBL" id="CAVMJV010000090">
    <property type="protein sequence ID" value="CAK5091730.1"/>
    <property type="molecule type" value="Genomic_DNA"/>
</dbReference>
<evidence type="ECO:0000313" key="1">
    <source>
        <dbReference type="EMBL" id="CAK5091730.1"/>
    </source>
</evidence>
<accession>A0ACB1AJQ1</accession>
<comment type="caution">
    <text evidence="1">The sequence shown here is derived from an EMBL/GenBank/DDBJ whole genome shotgun (WGS) entry which is preliminary data.</text>
</comment>
<dbReference type="Proteomes" id="UP001497535">
    <property type="component" value="Unassembled WGS sequence"/>
</dbReference>
<keyword evidence="2" id="KW-1185">Reference proteome</keyword>